<keyword evidence="2" id="KW-1185">Reference proteome</keyword>
<evidence type="ECO:0000313" key="1">
    <source>
        <dbReference type="EMBL" id="KAH0521999.1"/>
    </source>
</evidence>
<dbReference type="EMBL" id="JAIMJC010000007">
    <property type="protein sequence ID" value="KAH0521999.1"/>
    <property type="molecule type" value="Genomic_DNA"/>
</dbReference>
<reference evidence="1 2" key="1">
    <citation type="submission" date="2021-08" db="EMBL/GenBank/DDBJ databases">
        <title>The highly contiguous genome resource for Trichoderma semiorbis FJ059, a fungal antagonistic to plant pathogens.</title>
        <authorList>
            <person name="Liu T."/>
        </authorList>
    </citation>
    <scope>NUCLEOTIDE SEQUENCE [LARGE SCALE GENOMIC DNA]</scope>
    <source>
        <strain evidence="1 2">FJ059</strain>
    </source>
</reference>
<accession>A0A9P8HBX6</accession>
<comment type="caution">
    <text evidence="1">The sequence shown here is derived from an EMBL/GenBank/DDBJ whole genome shotgun (WGS) entry which is preliminary data.</text>
</comment>
<sequence length="97" mass="10326">MTRRCRIIVAPTRCAEMPQPPIGGPACGRGRERAACSEDMEGHGLVQARGKARPGQKGPAPCAWPALHPRTARVAPHVRSSARLELDVDGDAHGSKQ</sequence>
<evidence type="ECO:0000313" key="2">
    <source>
        <dbReference type="Proteomes" id="UP000826573"/>
    </source>
</evidence>
<name>A0A9P8HBX6_9HYPO</name>
<gene>
    <name evidence="1" type="ORF">TsFJ059_005920</name>
</gene>
<proteinExistence type="predicted"/>
<dbReference type="AlphaFoldDB" id="A0A9P8HBX6"/>
<protein>
    <submittedName>
        <fullName evidence="1">Uncharacterized protein</fullName>
    </submittedName>
</protein>
<organism evidence="1 2">
    <name type="scientific">Trichoderma semiorbis</name>
    <dbReference type="NCBI Taxonomy" id="1491008"/>
    <lineage>
        <taxon>Eukaryota</taxon>
        <taxon>Fungi</taxon>
        <taxon>Dikarya</taxon>
        <taxon>Ascomycota</taxon>
        <taxon>Pezizomycotina</taxon>
        <taxon>Sordariomycetes</taxon>
        <taxon>Hypocreomycetidae</taxon>
        <taxon>Hypocreales</taxon>
        <taxon>Hypocreaceae</taxon>
        <taxon>Trichoderma</taxon>
    </lineage>
</organism>
<dbReference type="Proteomes" id="UP000826573">
    <property type="component" value="Unassembled WGS sequence"/>
</dbReference>